<feature type="transmembrane region" description="Helical" evidence="16 17">
    <location>
        <begin position="12"/>
        <end position="33"/>
    </location>
</feature>
<evidence type="ECO:0000313" key="18">
    <source>
        <dbReference type="EMBL" id="MBB3060906.1"/>
    </source>
</evidence>
<keyword evidence="10 16" id="KW-1133">Transmembrane helix</keyword>
<dbReference type="HAMAP" id="MF_00404">
    <property type="entry name" value="OadG"/>
    <property type="match status" value="1"/>
</dbReference>
<evidence type="ECO:0000256" key="17">
    <source>
        <dbReference type="RuleBase" id="RU004278"/>
    </source>
</evidence>
<keyword evidence="14 16" id="KW-0739">Sodium transport</keyword>
<comment type="function">
    <text evidence="2 16 17">Catalyzes the decarboxylation of oxaloacetate coupled to Na(+) translocation.</text>
</comment>
<protein>
    <recommendedName>
        <fullName evidence="16">Probable oxaloacetate decarboxylase gamma chain</fullName>
        <ecNumber evidence="16">7.2.4.2</ecNumber>
    </recommendedName>
</protein>
<dbReference type="GO" id="GO:0005886">
    <property type="term" value="C:plasma membrane"/>
    <property type="evidence" value="ECO:0007669"/>
    <property type="project" value="UniProtKB-SubCell"/>
</dbReference>
<evidence type="ECO:0000256" key="10">
    <source>
        <dbReference type="ARBA" id="ARBA00022989"/>
    </source>
</evidence>
<comment type="similarity">
    <text evidence="4 16 17">Belongs to the OadG family.</text>
</comment>
<comment type="cofactor">
    <cofactor evidence="1 16 17">
        <name>Na(+)</name>
        <dbReference type="ChEBI" id="CHEBI:29101"/>
    </cofactor>
</comment>
<evidence type="ECO:0000256" key="3">
    <source>
        <dbReference type="ARBA" id="ARBA00004162"/>
    </source>
</evidence>
<keyword evidence="18" id="KW-0456">Lyase</keyword>
<dbReference type="InterPro" id="IPR023424">
    <property type="entry name" value="OadG"/>
</dbReference>
<keyword evidence="13 16" id="KW-0472">Membrane</keyword>
<organism evidence="18 19">
    <name type="scientific">Microbulbifer rhizosphaerae</name>
    <dbReference type="NCBI Taxonomy" id="1562603"/>
    <lineage>
        <taxon>Bacteria</taxon>
        <taxon>Pseudomonadati</taxon>
        <taxon>Pseudomonadota</taxon>
        <taxon>Gammaproteobacteria</taxon>
        <taxon>Cellvibrionales</taxon>
        <taxon>Microbulbiferaceae</taxon>
        <taxon>Microbulbifer</taxon>
    </lineage>
</organism>
<proteinExistence type="inferred from homology"/>
<sequence length="79" mass="8632">MQETLLQQGLDITLFGMGIVFTFLLLLVIGTGIMSRIITRYFPEAEPAAPAVGGQAAGDAHLRAVIQAAIEQHRKNKRR</sequence>
<dbReference type="GO" id="GO:0036376">
    <property type="term" value="P:sodium ion export across plasma membrane"/>
    <property type="evidence" value="ECO:0007669"/>
    <property type="project" value="InterPro"/>
</dbReference>
<accession>A0A7W4WC80</accession>
<evidence type="ECO:0000256" key="4">
    <source>
        <dbReference type="ARBA" id="ARBA00005844"/>
    </source>
</evidence>
<evidence type="ECO:0000256" key="6">
    <source>
        <dbReference type="ARBA" id="ARBA00022448"/>
    </source>
</evidence>
<dbReference type="EMBL" id="JACHWZ010000006">
    <property type="protein sequence ID" value="MBB3060906.1"/>
    <property type="molecule type" value="Genomic_DNA"/>
</dbReference>
<dbReference type="Pfam" id="PF04277">
    <property type="entry name" value="OAD_gamma"/>
    <property type="match status" value="1"/>
</dbReference>
<evidence type="ECO:0000256" key="2">
    <source>
        <dbReference type="ARBA" id="ARBA00003002"/>
    </source>
</evidence>
<dbReference type="Proteomes" id="UP000535937">
    <property type="component" value="Unassembled WGS sequence"/>
</dbReference>
<dbReference type="EC" id="7.2.4.2" evidence="16"/>
<evidence type="ECO:0000256" key="5">
    <source>
        <dbReference type="ARBA" id="ARBA00011869"/>
    </source>
</evidence>
<gene>
    <name evidence="16" type="primary">oadG</name>
    <name evidence="18" type="ORF">FHS09_001726</name>
</gene>
<evidence type="ECO:0000313" key="19">
    <source>
        <dbReference type="Proteomes" id="UP000535937"/>
    </source>
</evidence>
<dbReference type="RefSeq" id="WP_183458740.1">
    <property type="nucleotide sequence ID" value="NZ_JACHWZ010000006.1"/>
</dbReference>
<evidence type="ECO:0000256" key="12">
    <source>
        <dbReference type="ARBA" id="ARBA00023065"/>
    </source>
</evidence>
<dbReference type="GO" id="GO:0015081">
    <property type="term" value="F:sodium ion transmembrane transporter activity"/>
    <property type="evidence" value="ECO:0007669"/>
    <property type="project" value="UniProtKB-UniRule"/>
</dbReference>
<comment type="subunit">
    <text evidence="5 16">Heterotrimer of an alpha, a beta and a gamma subunit.</text>
</comment>
<dbReference type="GO" id="GO:0008948">
    <property type="term" value="F:oxaloacetate decarboxylase activity"/>
    <property type="evidence" value="ECO:0007669"/>
    <property type="project" value="UniProtKB-UniRule"/>
</dbReference>
<keyword evidence="8 16" id="KW-0812">Transmembrane</keyword>
<evidence type="ECO:0000256" key="8">
    <source>
        <dbReference type="ARBA" id="ARBA00022692"/>
    </source>
</evidence>
<dbReference type="NCBIfam" id="TIGR01195">
    <property type="entry name" value="oadG_fam"/>
    <property type="match status" value="1"/>
</dbReference>
<dbReference type="GO" id="GO:0015451">
    <property type="term" value="F:decarboxylation-driven active transmembrane transporter activity"/>
    <property type="evidence" value="ECO:0007669"/>
    <property type="project" value="UniProtKB-EC"/>
</dbReference>
<evidence type="ECO:0000256" key="16">
    <source>
        <dbReference type="HAMAP-Rule" id="MF_00404"/>
    </source>
</evidence>
<keyword evidence="12 16" id="KW-0406">Ion transport</keyword>
<evidence type="ECO:0000256" key="13">
    <source>
        <dbReference type="ARBA" id="ARBA00023136"/>
    </source>
</evidence>
<keyword evidence="7 16" id="KW-1003">Cell membrane</keyword>
<evidence type="ECO:0000256" key="7">
    <source>
        <dbReference type="ARBA" id="ARBA00022475"/>
    </source>
</evidence>
<keyword evidence="11 16" id="KW-0915">Sodium</keyword>
<comment type="catalytic activity">
    <reaction evidence="15 16 17">
        <text>oxaloacetate + 2 Na(+)(in) + H(+) = pyruvate + 2 Na(+)(out) + CO2</text>
        <dbReference type="Rhea" id="RHEA:57724"/>
        <dbReference type="ChEBI" id="CHEBI:15361"/>
        <dbReference type="ChEBI" id="CHEBI:15378"/>
        <dbReference type="ChEBI" id="CHEBI:16452"/>
        <dbReference type="ChEBI" id="CHEBI:16526"/>
        <dbReference type="ChEBI" id="CHEBI:29101"/>
        <dbReference type="EC" id="7.2.4.2"/>
    </reaction>
</comment>
<name>A0A7W4WC80_9GAMM</name>
<dbReference type="InterPro" id="IPR005899">
    <property type="entry name" value="Na_pump_deCOase"/>
</dbReference>
<keyword evidence="6 16" id="KW-0813">Transport</keyword>
<evidence type="ECO:0000256" key="14">
    <source>
        <dbReference type="ARBA" id="ARBA00023201"/>
    </source>
</evidence>
<keyword evidence="19" id="KW-1185">Reference proteome</keyword>
<dbReference type="AlphaFoldDB" id="A0A7W4WC80"/>
<evidence type="ECO:0000256" key="15">
    <source>
        <dbReference type="ARBA" id="ARBA00048176"/>
    </source>
</evidence>
<evidence type="ECO:0000256" key="9">
    <source>
        <dbReference type="ARBA" id="ARBA00022967"/>
    </source>
</evidence>
<reference evidence="18 19" key="1">
    <citation type="submission" date="2020-08" db="EMBL/GenBank/DDBJ databases">
        <title>Genomic Encyclopedia of Type Strains, Phase III (KMG-III): the genomes of soil and plant-associated and newly described type strains.</title>
        <authorList>
            <person name="Whitman W."/>
        </authorList>
    </citation>
    <scope>NUCLEOTIDE SEQUENCE [LARGE SCALE GENOMIC DNA]</scope>
    <source>
        <strain evidence="18 19">CECT 8799</strain>
    </source>
</reference>
<comment type="subcellular location">
    <subcellularLocation>
        <location evidence="3 16 17">Cell membrane</location>
        <topology evidence="3 16 17">Single-pass membrane protein</topology>
    </subcellularLocation>
</comment>
<keyword evidence="9 16" id="KW-1278">Translocase</keyword>
<comment type="caution">
    <text evidence="18">The sequence shown here is derived from an EMBL/GenBank/DDBJ whole genome shotgun (WGS) entry which is preliminary data.</text>
</comment>
<evidence type="ECO:0000256" key="11">
    <source>
        <dbReference type="ARBA" id="ARBA00023053"/>
    </source>
</evidence>
<evidence type="ECO:0000256" key="1">
    <source>
        <dbReference type="ARBA" id="ARBA00001959"/>
    </source>
</evidence>